<evidence type="ECO:0000313" key="9">
    <source>
        <dbReference type="EMBL" id="SAL22399.1"/>
    </source>
</evidence>
<sequence>MSKEIRINAFLAFAPTHLSPGLWAHPRDRALAYNSLALWTDLARTAERGGYDALFFADGISQYDVYGGSNAAGVRWGLQFPRLDPLLLVSAMAQVTEHLGFAVTSSVSYEAPFLFARRMSTLDHLTRGRIGWNIVTSFGQSGSRAIGQQDARPHDERYDLADEYMEIVYRLWEESWEEGAAVRDAQARVFADPRRVHEIRHEGKFFSMQGTHYSEPSPQRTPLLYQAGTSNRGKAFAARHAECVFLSSPTASLVARDVAEIRERAAALGRDPASVLFFALATVIVAPTSEEAQAKWQDIQRHVSLEGALALFSRWSGIDLSKYSPDDPLRYVKSEGMQSAIEAFTVADPERVWTIGELAIFNAIGGKGPVFIGSPTEVADALERWKAQTGIDGFNLSHALLPGTHEDFVDLVVPELRRRGVYKPAYRPGTLREKLYGEGAAHLAAPHPAARHRAAHHPSDSRTAPSKDETHA</sequence>
<feature type="region of interest" description="Disordered" evidence="7">
    <location>
        <begin position="444"/>
        <end position="472"/>
    </location>
</feature>
<keyword evidence="1 6" id="KW-0285">Flavoprotein</keyword>
<evidence type="ECO:0000313" key="10">
    <source>
        <dbReference type="Proteomes" id="UP000054770"/>
    </source>
</evidence>
<dbReference type="InterPro" id="IPR036661">
    <property type="entry name" value="Luciferase-like_sf"/>
</dbReference>
<evidence type="ECO:0000256" key="1">
    <source>
        <dbReference type="ARBA" id="ARBA00022630"/>
    </source>
</evidence>
<gene>
    <name evidence="9" type="ORF">AWB68_00899</name>
</gene>
<protein>
    <submittedName>
        <fullName evidence="9">Monooxygenase</fullName>
    </submittedName>
</protein>
<feature type="binding site" evidence="6">
    <location>
        <position position="154"/>
    </location>
    <ligand>
        <name>FMN</name>
        <dbReference type="ChEBI" id="CHEBI:58210"/>
    </ligand>
</feature>
<feature type="binding site" evidence="6">
    <location>
        <position position="230"/>
    </location>
    <ligand>
        <name>FMN</name>
        <dbReference type="ChEBI" id="CHEBI:58210"/>
    </ligand>
</feature>
<keyword evidence="4 9" id="KW-0503">Monooxygenase</keyword>
<evidence type="ECO:0000256" key="6">
    <source>
        <dbReference type="PIRSR" id="PIRSR000337-1"/>
    </source>
</evidence>
<feature type="binding site" evidence="6">
    <location>
        <position position="104"/>
    </location>
    <ligand>
        <name>FMN</name>
        <dbReference type="ChEBI" id="CHEBI:58210"/>
    </ligand>
</feature>
<dbReference type="GO" id="GO:0016705">
    <property type="term" value="F:oxidoreductase activity, acting on paired donors, with incorporation or reduction of molecular oxygen"/>
    <property type="evidence" value="ECO:0007669"/>
    <property type="project" value="InterPro"/>
</dbReference>
<dbReference type="AlphaFoldDB" id="A0A158FSP4"/>
<dbReference type="PANTHER" id="PTHR30011:SF16">
    <property type="entry name" value="C2H2 FINGER DOMAIN TRANSCRIPTION FACTOR (EUROFUNG)-RELATED"/>
    <property type="match status" value="1"/>
</dbReference>
<evidence type="ECO:0000256" key="5">
    <source>
        <dbReference type="ARBA" id="ARBA00033748"/>
    </source>
</evidence>
<feature type="domain" description="Luciferase-like" evidence="8">
    <location>
        <begin position="15"/>
        <end position="392"/>
    </location>
</feature>
<dbReference type="PANTHER" id="PTHR30011">
    <property type="entry name" value="ALKANESULFONATE MONOOXYGENASE-RELATED"/>
    <property type="match status" value="1"/>
</dbReference>
<comment type="similarity">
    <text evidence="5">Belongs to the NtaA/SnaA/DszA monooxygenase family.</text>
</comment>
<dbReference type="Pfam" id="PF00296">
    <property type="entry name" value="Bac_luciferase"/>
    <property type="match status" value="1"/>
</dbReference>
<dbReference type="PIRSF" id="PIRSF000337">
    <property type="entry name" value="NTA_MOA"/>
    <property type="match status" value="1"/>
</dbReference>
<feature type="compositionally biased region" description="Basic and acidic residues" evidence="7">
    <location>
        <begin position="457"/>
        <end position="472"/>
    </location>
</feature>
<dbReference type="GO" id="GO:0004497">
    <property type="term" value="F:monooxygenase activity"/>
    <property type="evidence" value="ECO:0007669"/>
    <property type="project" value="UniProtKB-KW"/>
</dbReference>
<feature type="binding site" evidence="6">
    <location>
        <position position="158"/>
    </location>
    <ligand>
        <name>FMN</name>
        <dbReference type="ChEBI" id="CHEBI:58210"/>
    </ligand>
</feature>
<dbReference type="InterPro" id="IPR051260">
    <property type="entry name" value="Diverse_substr_monoxygenases"/>
</dbReference>
<dbReference type="OrthoDB" id="4505903at2"/>
<reference evidence="9" key="1">
    <citation type="submission" date="2016-01" db="EMBL/GenBank/DDBJ databases">
        <authorList>
            <person name="Peeters C."/>
        </authorList>
    </citation>
    <scope>NUCLEOTIDE SEQUENCE [LARGE SCALE GENOMIC DNA]</scope>
    <source>
        <strain evidence="9">LMG 22940</strain>
    </source>
</reference>
<accession>A0A158FSP4</accession>
<dbReference type="EMBL" id="FCON02000006">
    <property type="protein sequence ID" value="SAL22399.1"/>
    <property type="molecule type" value="Genomic_DNA"/>
</dbReference>
<proteinExistence type="inferred from homology"/>
<keyword evidence="10" id="KW-1185">Reference proteome</keyword>
<evidence type="ECO:0000256" key="3">
    <source>
        <dbReference type="ARBA" id="ARBA00023002"/>
    </source>
</evidence>
<keyword evidence="2 6" id="KW-0288">FMN</keyword>
<evidence type="ECO:0000256" key="7">
    <source>
        <dbReference type="SAM" id="MobiDB-lite"/>
    </source>
</evidence>
<evidence type="ECO:0000256" key="4">
    <source>
        <dbReference type="ARBA" id="ARBA00023033"/>
    </source>
</evidence>
<dbReference type="Gene3D" id="3.20.20.30">
    <property type="entry name" value="Luciferase-like domain"/>
    <property type="match status" value="1"/>
</dbReference>
<organism evidence="9 10">
    <name type="scientific">Caballeronia choica</name>
    <dbReference type="NCBI Taxonomy" id="326476"/>
    <lineage>
        <taxon>Bacteria</taxon>
        <taxon>Pseudomonadati</taxon>
        <taxon>Pseudomonadota</taxon>
        <taxon>Betaproteobacteria</taxon>
        <taxon>Burkholderiales</taxon>
        <taxon>Burkholderiaceae</taxon>
        <taxon>Caballeronia</taxon>
    </lineage>
</organism>
<dbReference type="NCBIfam" id="TIGR03860">
    <property type="entry name" value="FMN_nitrolo"/>
    <property type="match status" value="1"/>
</dbReference>
<dbReference type="InterPro" id="IPR016215">
    <property type="entry name" value="NTA_MOA"/>
</dbReference>
<comment type="caution">
    <text evidence="9">The sequence shown here is derived from an EMBL/GenBank/DDBJ whole genome shotgun (WGS) entry which is preliminary data.</text>
</comment>
<keyword evidence="3" id="KW-0560">Oxidoreductase</keyword>
<evidence type="ECO:0000256" key="2">
    <source>
        <dbReference type="ARBA" id="ARBA00022643"/>
    </source>
</evidence>
<dbReference type="InterPro" id="IPR011251">
    <property type="entry name" value="Luciferase-like_dom"/>
</dbReference>
<evidence type="ECO:0000259" key="8">
    <source>
        <dbReference type="Pfam" id="PF00296"/>
    </source>
</evidence>
<dbReference type="SUPFAM" id="SSF51679">
    <property type="entry name" value="Bacterial luciferase-like"/>
    <property type="match status" value="1"/>
</dbReference>
<feature type="binding site" evidence="6">
    <location>
        <position position="58"/>
    </location>
    <ligand>
        <name>FMN</name>
        <dbReference type="ChEBI" id="CHEBI:58210"/>
    </ligand>
</feature>
<dbReference type="Proteomes" id="UP000054770">
    <property type="component" value="Unassembled WGS sequence"/>
</dbReference>
<name>A0A158FSP4_9BURK</name>
<dbReference type="RefSeq" id="WP_087643147.1">
    <property type="nucleotide sequence ID" value="NZ_FCON02000006.1"/>
</dbReference>